<feature type="region of interest" description="Disordered" evidence="2">
    <location>
        <begin position="1097"/>
        <end position="1116"/>
    </location>
</feature>
<dbReference type="EMBL" id="BOLY01000007">
    <property type="protein sequence ID" value="GIZ47050.1"/>
    <property type="molecule type" value="Genomic_DNA"/>
</dbReference>
<feature type="compositionally biased region" description="Basic and acidic residues" evidence="2">
    <location>
        <begin position="93"/>
        <end position="107"/>
    </location>
</feature>
<feature type="compositionally biased region" description="Low complexity" evidence="2">
    <location>
        <begin position="615"/>
        <end position="628"/>
    </location>
</feature>
<dbReference type="InterPro" id="IPR038609">
    <property type="entry name" value="HDA1_su2/3_sf"/>
</dbReference>
<evidence type="ECO:0000256" key="2">
    <source>
        <dbReference type="SAM" id="MobiDB-lite"/>
    </source>
</evidence>
<feature type="region of interest" description="Disordered" evidence="2">
    <location>
        <begin position="614"/>
        <end position="706"/>
    </location>
</feature>
<evidence type="ECO:0008006" key="5">
    <source>
        <dbReference type="Google" id="ProtNLM"/>
    </source>
</evidence>
<feature type="region of interest" description="Disordered" evidence="2">
    <location>
        <begin position="164"/>
        <end position="559"/>
    </location>
</feature>
<feature type="compositionally biased region" description="Polar residues" evidence="2">
    <location>
        <begin position="327"/>
        <end position="336"/>
    </location>
</feature>
<feature type="compositionally biased region" description="Polar residues" evidence="2">
    <location>
        <begin position="439"/>
        <end position="457"/>
    </location>
</feature>
<dbReference type="Pfam" id="PF11496">
    <property type="entry name" value="HDA2-3"/>
    <property type="match status" value="1"/>
</dbReference>
<dbReference type="Proteomes" id="UP000825890">
    <property type="component" value="Unassembled WGS sequence"/>
</dbReference>
<feature type="region of interest" description="Disordered" evidence="2">
    <location>
        <begin position="1"/>
        <end position="151"/>
    </location>
</feature>
<keyword evidence="1" id="KW-0175">Coiled coil</keyword>
<feature type="compositionally biased region" description="Polar residues" evidence="2">
    <location>
        <begin position="363"/>
        <end position="400"/>
    </location>
</feature>
<dbReference type="OrthoDB" id="3647690at2759"/>
<feature type="region of interest" description="Disordered" evidence="2">
    <location>
        <begin position="1350"/>
        <end position="1406"/>
    </location>
</feature>
<reference evidence="3 4" key="1">
    <citation type="submission" date="2021-01" db="EMBL/GenBank/DDBJ databases">
        <title>Cercospora kikuchii MAFF 305040 whole genome shotgun sequence.</title>
        <authorList>
            <person name="Kashiwa T."/>
            <person name="Suzuki T."/>
        </authorList>
    </citation>
    <scope>NUCLEOTIDE SEQUENCE [LARGE SCALE GENOMIC DNA]</scope>
    <source>
        <strain evidence="3 4">MAFF 305040</strain>
    </source>
</reference>
<evidence type="ECO:0000313" key="4">
    <source>
        <dbReference type="Proteomes" id="UP000825890"/>
    </source>
</evidence>
<sequence length="1406" mass="153104">MTGRRGKKRSLTEESGLPRGRPPKKRATGQGKAPEQQSTQESADSQQEYRARSIIAEKGNKYQVDWEPDSQTGQQYQPTWEPKANANDLLIAHWERQKAARKAKELTLVDSSNSSAPAPPPKKRGRTRKIVESSPPRSTAQDTTTASQIQLSREFAAAINSGAQTTVVTDAEPEIGPSQQTEGGAEQVAPRAKAFVEPSSPPSSYRAGQYQKFSSSPPSRRDEPNSSQLQPQREGPVLEVAESSALKDSNQHPPAQSTQRSNNDTSLVIPDSQSQELLLEESTFRGFSPTQTQRPVHTQASDPGERSVQAIEGGEEQAACASEVQRADNSSSQHPSQGAEKGLELLSEQVNSGEDFSIGLHPKSQNPAKANGSRQESQSTQAQLVQGASSIEQTSHQSAAESLAEPQAQSGADERPQPEDYQHQSQPDDTADPFEANPKPSSVGTTFGQLSSISGQRGSAAEPSQDSREGAHQVIVILSAEHTSGQSSLNFDSSVRPADFDPPPAAQRPPVSSPVKNNNDSIPFGDLQATRQSPFAEQQDHYASQIEPPAGLTQSQPQVRTRHIHYYGASQSSPGFLTQIPPHSPPKKFESANAYFSPGGARSVTESPARARLITASPTRSPSVVSSRQADSTPFPSLPLHPLGPVGESAPQPILSSSGASEMDGSPIAKRETLAEKMKRTREARAAARQSTTPAPSINGIGNGQPASALPPNVVARLGSPLLSAHERSPSTIPAVEAVAPITREEMTTSERYETLLPKAQNETAVHVNSTVGTTASQPQAVADPETSGIHLVPVAPSPQQRDQYQNNIYFDRELIAEVLAKHSLEGDLLGRANAFLQRLRNTAMHPDLINPETLSQKAENEVQARWDISCSAKFGFLNEFIANLSDQNLHIAVVAHGDRIPKMLQNFLQGVKVPCKRWTHPTAHDADLSPANLCLKVSIVDLDADTQGVQPADVVIAMDPLVDHQHPLVRAARRTSVGDEDAQWAMLLVLVMPRTIEHLEKCLQADMSPAARTKVLVKATHEMRKEAGRLESTQASVKDAASAIAEYMEDTTGAAEWPIAGLSQLEELESQTESDIQPEFHGVKRALDHMDVDNDTATKRQRQTPAPMEGTINPFDLDITHVSDSLEKGTQGQADSDFAGQTATEQKLRELLQGMQERLDEHVKALSELQYRHEDQRKELVEVKKERDSAITTAERAVARMTSVEADNTALRTERTELKEALAVARQQLLTHTVPEVRELQELRMQAQQSKLEEEKAVKRAAATEKDLEWTRSMYQDASNRVRELAQNNNELETRLAEATVIAQGEQARARQASSQGHNKILEQENKKLRMMVDNMKAGMKNKDEQIAQLKEGRGRMGTRQTSVPRSPRMGSPMKGRMSRQGSPTASDTRGRGAHLHPLRNSAGG</sequence>
<comment type="caution">
    <text evidence="3">The sequence shown here is derived from an EMBL/GenBank/DDBJ whole genome shotgun (WGS) entry which is preliminary data.</text>
</comment>
<name>A0A9P3CWG2_9PEZI</name>
<gene>
    <name evidence="3" type="ORF">CKM354_001015100</name>
</gene>
<keyword evidence="4" id="KW-1185">Reference proteome</keyword>
<feature type="compositionally biased region" description="Basic and acidic residues" evidence="2">
    <location>
        <begin position="412"/>
        <end position="422"/>
    </location>
</feature>
<dbReference type="GeneID" id="68295726"/>
<dbReference type="Gene3D" id="3.40.50.12360">
    <property type="match status" value="1"/>
</dbReference>
<feature type="compositionally biased region" description="Polar residues" evidence="2">
    <location>
        <begin position="135"/>
        <end position="151"/>
    </location>
</feature>
<protein>
    <recommendedName>
        <fullName evidence="5">Chromo domain-containing protein</fullName>
    </recommendedName>
</protein>
<organism evidence="3 4">
    <name type="scientific">Cercospora kikuchii</name>
    <dbReference type="NCBI Taxonomy" id="84275"/>
    <lineage>
        <taxon>Eukaryota</taxon>
        <taxon>Fungi</taxon>
        <taxon>Dikarya</taxon>
        <taxon>Ascomycota</taxon>
        <taxon>Pezizomycotina</taxon>
        <taxon>Dothideomycetes</taxon>
        <taxon>Dothideomycetidae</taxon>
        <taxon>Mycosphaerellales</taxon>
        <taxon>Mycosphaerellaceae</taxon>
        <taxon>Cercospora</taxon>
    </lineage>
</organism>
<feature type="compositionally biased region" description="Polar residues" evidence="2">
    <location>
        <begin position="481"/>
        <end position="493"/>
    </location>
</feature>
<feature type="compositionally biased region" description="Basic and acidic residues" evidence="2">
    <location>
        <begin position="669"/>
        <end position="686"/>
    </location>
</feature>
<dbReference type="InterPro" id="IPR021006">
    <property type="entry name" value="Hda2/3"/>
</dbReference>
<feature type="compositionally biased region" description="Polar residues" evidence="2">
    <location>
        <begin position="246"/>
        <end position="276"/>
    </location>
</feature>
<dbReference type="RefSeq" id="XP_044661537.1">
    <property type="nucleotide sequence ID" value="XM_044805602.1"/>
</dbReference>
<feature type="coiled-coil region" evidence="1">
    <location>
        <begin position="1146"/>
        <end position="1340"/>
    </location>
</feature>
<proteinExistence type="predicted"/>
<evidence type="ECO:0000313" key="3">
    <source>
        <dbReference type="EMBL" id="GIZ47050.1"/>
    </source>
</evidence>
<feature type="compositionally biased region" description="Polar residues" evidence="2">
    <location>
        <begin position="288"/>
        <end position="301"/>
    </location>
</feature>
<feature type="compositionally biased region" description="Polar residues" evidence="2">
    <location>
        <begin position="69"/>
        <end position="78"/>
    </location>
</feature>
<evidence type="ECO:0000256" key="1">
    <source>
        <dbReference type="SAM" id="Coils"/>
    </source>
</evidence>
<accession>A0A9P3CWG2</accession>
<feature type="compositionally biased region" description="Polar residues" evidence="2">
    <location>
        <begin position="35"/>
        <end position="48"/>
    </location>
</feature>
<dbReference type="GO" id="GO:0070823">
    <property type="term" value="C:HDA1 complex"/>
    <property type="evidence" value="ECO:0007669"/>
    <property type="project" value="InterPro"/>
</dbReference>